<accession>A0ACA9PZ41</accession>
<name>A0ACA9PZ41_9GLOM</name>
<feature type="non-terminal residue" evidence="1">
    <location>
        <position position="1"/>
    </location>
</feature>
<comment type="caution">
    <text evidence="1">The sequence shown here is derived from an EMBL/GenBank/DDBJ whole genome shotgun (WGS) entry which is preliminary data.</text>
</comment>
<proteinExistence type="predicted"/>
<organism evidence="1 2">
    <name type="scientific">Dentiscutata heterogama</name>
    <dbReference type="NCBI Taxonomy" id="1316150"/>
    <lineage>
        <taxon>Eukaryota</taxon>
        <taxon>Fungi</taxon>
        <taxon>Fungi incertae sedis</taxon>
        <taxon>Mucoromycota</taxon>
        <taxon>Glomeromycotina</taxon>
        <taxon>Glomeromycetes</taxon>
        <taxon>Diversisporales</taxon>
        <taxon>Gigasporaceae</taxon>
        <taxon>Dentiscutata</taxon>
    </lineage>
</organism>
<feature type="non-terminal residue" evidence="1">
    <location>
        <position position="45"/>
    </location>
</feature>
<protein>
    <submittedName>
        <fullName evidence="1">643_t:CDS:1</fullName>
    </submittedName>
</protein>
<gene>
    <name evidence="1" type="ORF">DHETER_LOCUS13373</name>
</gene>
<dbReference type="EMBL" id="CAJVPU010036397">
    <property type="protein sequence ID" value="CAG8729992.1"/>
    <property type="molecule type" value="Genomic_DNA"/>
</dbReference>
<sequence length="45" mass="5308">RQKRWGSLLEISLANMMSSLHKLHQVGEINFYEYGIILSTERFNP</sequence>
<evidence type="ECO:0000313" key="1">
    <source>
        <dbReference type="EMBL" id="CAG8729992.1"/>
    </source>
</evidence>
<dbReference type="Proteomes" id="UP000789702">
    <property type="component" value="Unassembled WGS sequence"/>
</dbReference>
<evidence type="ECO:0000313" key="2">
    <source>
        <dbReference type="Proteomes" id="UP000789702"/>
    </source>
</evidence>
<reference evidence="1" key="1">
    <citation type="submission" date="2021-06" db="EMBL/GenBank/DDBJ databases">
        <authorList>
            <person name="Kallberg Y."/>
            <person name="Tangrot J."/>
            <person name="Rosling A."/>
        </authorList>
    </citation>
    <scope>NUCLEOTIDE SEQUENCE</scope>
    <source>
        <strain evidence="1">IL203A</strain>
    </source>
</reference>
<keyword evidence="2" id="KW-1185">Reference proteome</keyword>